<keyword evidence="1" id="KW-1133">Transmembrane helix</keyword>
<dbReference type="EMBL" id="CP013926">
    <property type="protein sequence ID" value="AMJ75262.1"/>
    <property type="molecule type" value="Genomic_DNA"/>
</dbReference>
<dbReference type="GeneID" id="83259149"/>
<accession>A0AAW7Z5M5</accession>
<evidence type="ECO:0000313" key="3">
    <source>
        <dbReference type="EMBL" id="MDO6577966.1"/>
    </source>
</evidence>
<evidence type="ECO:0000313" key="5">
    <source>
        <dbReference type="Proteomes" id="UP001170717"/>
    </source>
</evidence>
<reference evidence="3" key="2">
    <citation type="submission" date="2023-07" db="EMBL/GenBank/DDBJ databases">
        <title>Genome content predicts the carbon catabolic preferences of heterotrophic bacteria.</title>
        <authorList>
            <person name="Gralka M."/>
        </authorList>
    </citation>
    <scope>NUCLEOTIDE SEQUENCE</scope>
    <source>
        <strain evidence="3">F2M12</strain>
    </source>
</reference>
<evidence type="ECO:0000313" key="4">
    <source>
        <dbReference type="Proteomes" id="UP000056750"/>
    </source>
</evidence>
<dbReference type="Proteomes" id="UP000056750">
    <property type="component" value="Chromosome"/>
</dbReference>
<sequence>MERIIFTALFSCCLSGLMSGWVTFINLGITDTFFSDWSIAFIKAYPMAFVAAYGLAKPIKLLTQKIIGSNS</sequence>
<keyword evidence="1" id="KW-0812">Transmembrane</keyword>
<organism evidence="3 5">
    <name type="scientific">Alteromonas stellipolaris</name>
    <dbReference type="NCBI Taxonomy" id="233316"/>
    <lineage>
        <taxon>Bacteria</taxon>
        <taxon>Pseudomonadati</taxon>
        <taxon>Pseudomonadota</taxon>
        <taxon>Gammaproteobacteria</taxon>
        <taxon>Alteromonadales</taxon>
        <taxon>Alteromonadaceae</taxon>
        <taxon>Alteromonas/Salinimonas group</taxon>
        <taxon>Alteromonas</taxon>
    </lineage>
</organism>
<dbReference type="KEGG" id="asq:AVL57_15605"/>
<dbReference type="Pfam" id="PF11391">
    <property type="entry name" value="DUF2798"/>
    <property type="match status" value="1"/>
</dbReference>
<evidence type="ECO:0000313" key="2">
    <source>
        <dbReference type="EMBL" id="AMJ75262.1"/>
    </source>
</evidence>
<dbReference type="Proteomes" id="UP001170717">
    <property type="component" value="Unassembled WGS sequence"/>
</dbReference>
<gene>
    <name evidence="2" type="ORF">AVL57_15605</name>
    <name evidence="3" type="ORF">Q4527_11210</name>
</gene>
<dbReference type="AlphaFoldDB" id="A0AAW7Z5M5"/>
<name>A0AAW7Z5M5_9ALTE</name>
<keyword evidence="4" id="KW-1185">Reference proteome</keyword>
<protein>
    <submittedName>
        <fullName evidence="3">DUF2798 domain-containing protein</fullName>
    </submittedName>
</protein>
<dbReference type="RefSeq" id="WP_057790244.1">
    <property type="nucleotide sequence ID" value="NZ_CANLMS010000001.1"/>
</dbReference>
<keyword evidence="1" id="KW-0472">Membrane</keyword>
<reference evidence="2 4" key="1">
    <citation type="submission" date="2015-12" db="EMBL/GenBank/DDBJ databases">
        <title>Intraspecies pangenome expansion in the marine bacterium Alteromonas.</title>
        <authorList>
            <person name="Lopez-Perez M."/>
            <person name="Rodriguez-Valera F."/>
        </authorList>
    </citation>
    <scope>NUCLEOTIDE SEQUENCE [LARGE SCALE GENOMIC DNA]</scope>
    <source>
        <strain evidence="2 4">LMG 21861</strain>
    </source>
</reference>
<proteinExistence type="predicted"/>
<dbReference type="EMBL" id="JAUOQI010000006">
    <property type="protein sequence ID" value="MDO6577966.1"/>
    <property type="molecule type" value="Genomic_DNA"/>
</dbReference>
<evidence type="ECO:0000256" key="1">
    <source>
        <dbReference type="SAM" id="Phobius"/>
    </source>
</evidence>
<dbReference type="InterPro" id="IPR021529">
    <property type="entry name" value="DUF2798"/>
</dbReference>
<feature type="transmembrane region" description="Helical" evidence="1">
    <location>
        <begin position="35"/>
        <end position="56"/>
    </location>
</feature>